<dbReference type="Proteomes" id="UP001596013">
    <property type="component" value="Unassembled WGS sequence"/>
</dbReference>
<sequence>MIGHLNADISFCELGGRLFFLDIQRDRYFQLSETLERAFLHYLQAPDDARIDISELTRYNLLTQISTARAQRPRELDIASPGESVLEMPYLERRIPYHAMRDVFMTVGTMRWQLKAWRLKPILQGLAAYRSSHARPVANTDPEHTQRLAEAANVFNRVRPYVPIETRCLVDSLSMIRFLAGRGFHAQLVMGVTCDPFSAHAWVQHGPLVLNETVGTVQAHVPIRVI</sequence>
<evidence type="ECO:0000259" key="1">
    <source>
        <dbReference type="Pfam" id="PF13471"/>
    </source>
</evidence>
<dbReference type="InterPro" id="IPR032708">
    <property type="entry name" value="McjB_C"/>
</dbReference>
<dbReference type="RefSeq" id="WP_377305389.1">
    <property type="nucleotide sequence ID" value="NZ_JBHSMK010000005.1"/>
</dbReference>
<comment type="caution">
    <text evidence="2">The sequence shown here is derived from an EMBL/GenBank/DDBJ whole genome shotgun (WGS) entry which is preliminary data.</text>
</comment>
<protein>
    <submittedName>
        <fullName evidence="2">Lasso peptide biosynthesis B2 protein</fullName>
    </submittedName>
</protein>
<name>A0ABW0JML4_9GAMM</name>
<dbReference type="EMBL" id="JBHSMK010000005">
    <property type="protein sequence ID" value="MFC5437215.1"/>
    <property type="molecule type" value="Genomic_DNA"/>
</dbReference>
<keyword evidence="3" id="KW-1185">Reference proteome</keyword>
<dbReference type="Pfam" id="PF13471">
    <property type="entry name" value="Transglut_core3"/>
    <property type="match status" value="1"/>
</dbReference>
<evidence type="ECO:0000313" key="2">
    <source>
        <dbReference type="EMBL" id="MFC5437215.1"/>
    </source>
</evidence>
<evidence type="ECO:0000313" key="3">
    <source>
        <dbReference type="Proteomes" id="UP001596013"/>
    </source>
</evidence>
<feature type="domain" description="Microcin J25-processing protein McjB C-terminal" evidence="1">
    <location>
        <begin position="123"/>
        <end position="223"/>
    </location>
</feature>
<organism evidence="2 3">
    <name type="scientific">Rhodanobacter umsongensis</name>
    <dbReference type="NCBI Taxonomy" id="633153"/>
    <lineage>
        <taxon>Bacteria</taxon>
        <taxon>Pseudomonadati</taxon>
        <taxon>Pseudomonadota</taxon>
        <taxon>Gammaproteobacteria</taxon>
        <taxon>Lysobacterales</taxon>
        <taxon>Rhodanobacteraceae</taxon>
        <taxon>Rhodanobacter</taxon>
    </lineage>
</organism>
<dbReference type="NCBIfam" id="NF033537">
    <property type="entry name" value="lasso_biosyn_B2"/>
    <property type="match status" value="1"/>
</dbReference>
<gene>
    <name evidence="2" type="ORF">ACFPME_11650</name>
</gene>
<accession>A0ABW0JML4</accession>
<reference evidence="3" key="1">
    <citation type="journal article" date="2019" name="Int. J. Syst. Evol. Microbiol.">
        <title>The Global Catalogue of Microorganisms (GCM) 10K type strain sequencing project: providing services to taxonomists for standard genome sequencing and annotation.</title>
        <authorList>
            <consortium name="The Broad Institute Genomics Platform"/>
            <consortium name="The Broad Institute Genome Sequencing Center for Infectious Disease"/>
            <person name="Wu L."/>
            <person name="Ma J."/>
        </authorList>
    </citation>
    <scope>NUCLEOTIDE SEQUENCE [LARGE SCALE GENOMIC DNA]</scope>
    <source>
        <strain evidence="3">JCM 17130</strain>
    </source>
</reference>
<proteinExistence type="predicted"/>
<dbReference type="InterPro" id="IPR053521">
    <property type="entry name" value="McjB-like"/>
</dbReference>